<evidence type="ECO:0000256" key="1">
    <source>
        <dbReference type="SAM" id="MobiDB-lite"/>
    </source>
</evidence>
<gene>
    <name evidence="2" type="ORF">KC717_05340</name>
</gene>
<dbReference type="Proteomes" id="UP000754563">
    <property type="component" value="Unassembled WGS sequence"/>
</dbReference>
<accession>A0A955L8L7</accession>
<sequence>MKEDANRHLPLDPEKYPKNIWEKHPDENSRGFTFFTTYRDMGYKRSHEQVAKIHGISGMGVAYYSKPCEWVKRAEAYDAYIDVELQKETVKTLKAMKKRHVDSTRALSTALMLPVRELLTRVNHGNVDLDNVSYSDLHEMVVKSANSMTKVIDTERKVNDQPNEIIKNQHEGIPEIRVALPKLTESLKDKITKEYAKIDESNDDSNN</sequence>
<proteinExistence type="predicted"/>
<organism evidence="2 3">
    <name type="scientific">Candidatus Dojkabacteria bacterium</name>
    <dbReference type="NCBI Taxonomy" id="2099670"/>
    <lineage>
        <taxon>Bacteria</taxon>
        <taxon>Candidatus Dojkabacteria</taxon>
    </lineage>
</organism>
<name>A0A955L8L7_9BACT</name>
<reference evidence="2" key="2">
    <citation type="journal article" date="2021" name="Microbiome">
        <title>Successional dynamics and alternative stable states in a saline activated sludge microbial community over 9 years.</title>
        <authorList>
            <person name="Wang Y."/>
            <person name="Ye J."/>
            <person name="Ju F."/>
            <person name="Liu L."/>
            <person name="Boyd J.A."/>
            <person name="Deng Y."/>
            <person name="Parks D.H."/>
            <person name="Jiang X."/>
            <person name="Yin X."/>
            <person name="Woodcroft B.J."/>
            <person name="Tyson G.W."/>
            <person name="Hugenholtz P."/>
            <person name="Polz M.F."/>
            <person name="Zhang T."/>
        </authorList>
    </citation>
    <scope>NUCLEOTIDE SEQUENCE</scope>
    <source>
        <strain evidence="2">HKST-UBA11</strain>
    </source>
</reference>
<comment type="caution">
    <text evidence="2">The sequence shown here is derived from an EMBL/GenBank/DDBJ whole genome shotgun (WGS) entry which is preliminary data.</text>
</comment>
<protein>
    <submittedName>
        <fullName evidence="2">Uncharacterized protein</fullName>
    </submittedName>
</protein>
<dbReference type="EMBL" id="JAGQLH010000072">
    <property type="protein sequence ID" value="MCA9386044.1"/>
    <property type="molecule type" value="Genomic_DNA"/>
</dbReference>
<dbReference type="AlphaFoldDB" id="A0A955L8L7"/>
<feature type="region of interest" description="Disordered" evidence="1">
    <location>
        <begin position="1"/>
        <end position="22"/>
    </location>
</feature>
<evidence type="ECO:0000313" key="2">
    <source>
        <dbReference type="EMBL" id="MCA9386044.1"/>
    </source>
</evidence>
<evidence type="ECO:0000313" key="3">
    <source>
        <dbReference type="Proteomes" id="UP000754563"/>
    </source>
</evidence>
<reference evidence="2" key="1">
    <citation type="submission" date="2020-04" db="EMBL/GenBank/DDBJ databases">
        <authorList>
            <person name="Zhang T."/>
        </authorList>
    </citation>
    <scope>NUCLEOTIDE SEQUENCE</scope>
    <source>
        <strain evidence="2">HKST-UBA11</strain>
    </source>
</reference>